<evidence type="ECO:0000313" key="6">
    <source>
        <dbReference type="EMBL" id="KAK0157863.1"/>
    </source>
</evidence>
<keyword evidence="4 5" id="KW-0472">Membrane</keyword>
<sequence>MVSNNDEQRYKRELEEFFSNHGGSTSREILLVLLPNICSILLTATIVALIGKRLHQNLLIIIEFTIIIIPCILSCTVLSDYLITITTTILIITIINFLIIINWKSHCEQKINYTESLTKRRAFITNFRALTNIITAVCILAVDFKIFPRKFAKTEIYGYSLMDTGVGLFIMSNALVAPETHDNYSNKQYTMNKQLSFIRIFSKNAKICMKNSAALLILGLGRILAVELSDYQRHVTEYGVHWNFFITLAFVKIFSSTISSAINSKYSLLSGIWILSMHEYALSTSGLKEWVLGNSPRNDFVSANREGLVSVPGYVGLYFIGIALGRIINSTLYTNDNNINNIKGKKINNRIGIEGKLFGYKISFEYNKLMVLCIKLSLIAPHACGITLICEYYFGISRRLANSGYCAWVLTLTTAYLTIVILVEIFTDILIHMMENNYDNYCDGVSNKSVKSSKREMKNRSVKFCENSENDLDKFVRKSPIIFEAVNYNGLIFFLTCNLCTGIINMFIKTLYVEDNAALHIIILYTLFNIIIAVILHRYKLQMKL</sequence>
<dbReference type="EC" id="2.3.-.-" evidence="5"/>
<evidence type="ECO:0000256" key="2">
    <source>
        <dbReference type="ARBA" id="ARBA00022692"/>
    </source>
</evidence>
<name>A0AA39C4V1_9HYME</name>
<feature type="transmembrane region" description="Helical" evidence="5">
    <location>
        <begin position="486"/>
        <end position="511"/>
    </location>
</feature>
<evidence type="ECO:0000256" key="5">
    <source>
        <dbReference type="RuleBase" id="RU280819"/>
    </source>
</evidence>
<feature type="transmembrane region" description="Helical" evidence="5">
    <location>
        <begin position="369"/>
        <end position="395"/>
    </location>
</feature>
<dbReference type="PIRSF" id="PIRSF017321">
    <property type="entry name" value="GWT1"/>
    <property type="match status" value="1"/>
</dbReference>
<keyword evidence="3 5" id="KW-1133">Transmembrane helix</keyword>
<keyword evidence="5" id="KW-0256">Endoplasmic reticulum</keyword>
<dbReference type="InterPro" id="IPR009447">
    <property type="entry name" value="PIGW/GWT1"/>
</dbReference>
<dbReference type="AlphaFoldDB" id="A0AA39C4V1"/>
<reference evidence="6" key="2">
    <citation type="submission" date="2023-03" db="EMBL/GenBank/DDBJ databases">
        <authorList>
            <person name="Inwood S.N."/>
            <person name="Skelly J.G."/>
            <person name="Guhlin J."/>
            <person name="Harrop T.W.R."/>
            <person name="Goldson S.G."/>
            <person name="Dearden P.K."/>
        </authorList>
    </citation>
    <scope>NUCLEOTIDE SEQUENCE</scope>
    <source>
        <strain evidence="6">Irish</strain>
        <tissue evidence="6">Whole body</tissue>
    </source>
</reference>
<keyword evidence="5" id="KW-0337">GPI-anchor biosynthesis</keyword>
<feature type="transmembrane region" description="Helical" evidence="5">
    <location>
        <begin position="307"/>
        <end position="328"/>
    </location>
</feature>
<comment type="similarity">
    <text evidence="5">Belongs to the PIGW family.</text>
</comment>
<dbReference type="EMBL" id="JAQQBS010001425">
    <property type="protein sequence ID" value="KAK0157863.1"/>
    <property type="molecule type" value="Genomic_DNA"/>
</dbReference>
<feature type="transmembrane region" description="Helical" evidence="5">
    <location>
        <begin position="517"/>
        <end position="536"/>
    </location>
</feature>
<keyword evidence="7" id="KW-1185">Reference proteome</keyword>
<feature type="transmembrane region" description="Helical" evidence="5">
    <location>
        <begin position="407"/>
        <end position="431"/>
    </location>
</feature>
<accession>A0AA39C4V1</accession>
<feature type="transmembrane region" description="Helical" evidence="5">
    <location>
        <begin position="123"/>
        <end position="144"/>
    </location>
</feature>
<keyword evidence="5" id="KW-0012">Acyltransferase</keyword>
<evidence type="ECO:0000256" key="4">
    <source>
        <dbReference type="ARBA" id="ARBA00023136"/>
    </source>
</evidence>
<feature type="transmembrane region" description="Helical" evidence="5">
    <location>
        <begin position="85"/>
        <end position="103"/>
    </location>
</feature>
<dbReference type="PANTHER" id="PTHR20661">
    <property type="entry name" value="PHOSPHATIDYLINOSITOL-GLYCAN BIOSYNTHESIS CLASS W PROTEIN"/>
    <property type="match status" value="1"/>
</dbReference>
<keyword evidence="2 5" id="KW-0812">Transmembrane</keyword>
<keyword evidence="5" id="KW-0808">Transferase</keyword>
<comment type="caution">
    <text evidence="6">The sequence shown here is derived from an EMBL/GenBank/DDBJ whole genome shotgun (WGS) entry which is preliminary data.</text>
</comment>
<comment type="subcellular location">
    <subcellularLocation>
        <location evidence="5">Endoplasmic reticulum membrane</location>
        <topology evidence="5">Multi-pass membrane protein</topology>
    </subcellularLocation>
    <subcellularLocation>
        <location evidence="1">Membrane</location>
        <topology evidence="1">Multi-pass membrane protein</topology>
    </subcellularLocation>
</comment>
<protein>
    <recommendedName>
        <fullName evidence="5">Phosphatidylinositol-glycan biosynthesis class W protein</fullName>
        <ecNumber evidence="5">2.3.-.-</ecNumber>
    </recommendedName>
</protein>
<dbReference type="GO" id="GO:0006506">
    <property type="term" value="P:GPI anchor biosynthetic process"/>
    <property type="evidence" value="ECO:0007669"/>
    <property type="project" value="UniProtKB-KW"/>
</dbReference>
<dbReference type="GO" id="GO:0072659">
    <property type="term" value="P:protein localization to plasma membrane"/>
    <property type="evidence" value="ECO:0007669"/>
    <property type="project" value="TreeGrafter"/>
</dbReference>
<feature type="transmembrane region" description="Helical" evidence="5">
    <location>
        <begin position="156"/>
        <end position="177"/>
    </location>
</feature>
<evidence type="ECO:0000313" key="7">
    <source>
        <dbReference type="Proteomes" id="UP001168990"/>
    </source>
</evidence>
<dbReference type="PANTHER" id="PTHR20661:SF0">
    <property type="entry name" value="PHOSPHATIDYLINOSITOL-GLYCAN BIOSYNTHESIS CLASS W PROTEIN"/>
    <property type="match status" value="1"/>
</dbReference>
<evidence type="ECO:0000256" key="3">
    <source>
        <dbReference type="ARBA" id="ARBA00022989"/>
    </source>
</evidence>
<dbReference type="Proteomes" id="UP001168990">
    <property type="component" value="Unassembled WGS sequence"/>
</dbReference>
<dbReference type="GO" id="GO:0005789">
    <property type="term" value="C:endoplasmic reticulum membrane"/>
    <property type="evidence" value="ECO:0007669"/>
    <property type="project" value="UniProtKB-SubCell"/>
</dbReference>
<feature type="transmembrane region" description="Helical" evidence="5">
    <location>
        <begin position="238"/>
        <end position="254"/>
    </location>
</feature>
<gene>
    <name evidence="6" type="ORF">PV328_011553</name>
</gene>
<feature type="transmembrane region" description="Helical" evidence="5">
    <location>
        <begin position="29"/>
        <end position="51"/>
    </location>
</feature>
<comment type="function">
    <text evidence="5">A acetyltransferase, which acetylates the inositol ring of phosphatidylinositol during biosynthesis of GPI-anchor.</text>
</comment>
<organism evidence="6 7">
    <name type="scientific">Microctonus aethiopoides</name>
    <dbReference type="NCBI Taxonomy" id="144406"/>
    <lineage>
        <taxon>Eukaryota</taxon>
        <taxon>Metazoa</taxon>
        <taxon>Ecdysozoa</taxon>
        <taxon>Arthropoda</taxon>
        <taxon>Hexapoda</taxon>
        <taxon>Insecta</taxon>
        <taxon>Pterygota</taxon>
        <taxon>Neoptera</taxon>
        <taxon>Endopterygota</taxon>
        <taxon>Hymenoptera</taxon>
        <taxon>Apocrita</taxon>
        <taxon>Ichneumonoidea</taxon>
        <taxon>Braconidae</taxon>
        <taxon>Euphorinae</taxon>
        <taxon>Microctonus</taxon>
    </lineage>
</organism>
<proteinExistence type="inferred from homology"/>
<evidence type="ECO:0000256" key="1">
    <source>
        <dbReference type="ARBA" id="ARBA00004141"/>
    </source>
</evidence>
<reference evidence="6" key="1">
    <citation type="journal article" date="2023" name="bioRxiv">
        <title>Scaffold-level genome assemblies of two parasitoid biocontrol wasps reveal the parthenogenesis mechanism and an associated novel virus.</title>
        <authorList>
            <person name="Inwood S."/>
            <person name="Skelly J."/>
            <person name="Guhlin J."/>
            <person name="Harrop T."/>
            <person name="Goldson S."/>
            <person name="Dearden P."/>
        </authorList>
    </citation>
    <scope>NUCLEOTIDE SEQUENCE</scope>
    <source>
        <strain evidence="6">Irish</strain>
        <tissue evidence="6">Whole body</tissue>
    </source>
</reference>
<dbReference type="GO" id="GO:0032216">
    <property type="term" value="F:glucosaminyl-phosphatidylinositol O-acyltransferase activity"/>
    <property type="evidence" value="ECO:0007669"/>
    <property type="project" value="TreeGrafter"/>
</dbReference>
<dbReference type="Pfam" id="PF06423">
    <property type="entry name" value="GWT1"/>
    <property type="match status" value="1"/>
</dbReference>
<feature type="transmembrane region" description="Helical" evidence="5">
    <location>
        <begin position="58"/>
        <end position="79"/>
    </location>
</feature>
<comment type="pathway">
    <text evidence="5">Glycolipid biosynthesis; glycosylphosphatidylinositol-anchor biosynthesis.</text>
</comment>